<organism evidence="1 2">
    <name type="scientific">Faecousia intestinalis</name>
    <dbReference type="NCBI Taxonomy" id="3133167"/>
    <lineage>
        <taxon>Bacteria</taxon>
        <taxon>Bacillati</taxon>
        <taxon>Bacillota</taxon>
        <taxon>Clostridia</taxon>
        <taxon>Eubacteriales</taxon>
        <taxon>Oscillospiraceae</taxon>
        <taxon>Faecousia</taxon>
    </lineage>
</organism>
<evidence type="ECO:0000313" key="1">
    <source>
        <dbReference type="EMBL" id="MEQ2510038.1"/>
    </source>
</evidence>
<dbReference type="EMBL" id="JBBMFF010000111">
    <property type="protein sequence ID" value="MEQ2510038.1"/>
    <property type="molecule type" value="Genomic_DNA"/>
</dbReference>
<dbReference type="RefSeq" id="WP_349134745.1">
    <property type="nucleotide sequence ID" value="NZ_JBBMFF010000111.1"/>
</dbReference>
<comment type="caution">
    <text evidence="1">The sequence shown here is derived from an EMBL/GenBank/DDBJ whole genome shotgun (WGS) entry which is preliminary data.</text>
</comment>
<keyword evidence="2" id="KW-1185">Reference proteome</keyword>
<proteinExistence type="predicted"/>
<dbReference type="Proteomes" id="UP001491552">
    <property type="component" value="Unassembled WGS sequence"/>
</dbReference>
<gene>
    <name evidence="1" type="ORF">WMO66_02025</name>
</gene>
<name>A0ABV1G3R6_9FIRM</name>
<protein>
    <submittedName>
        <fullName evidence="1">Uncharacterized protein</fullName>
    </submittedName>
</protein>
<sequence>MKGKRFLLLLLVFALSVSLLGCGEMSDAEVQLRYGLRMFFNRFNFFRPTSFYGFSGDNLDDLEWGAEQLRAGMEENTALLQKYPNAYASLQLLVQIPTVLRSLYEAAGTEKLTFGDLPPALQACLYDVDILLYPCLFAWTESDGSSVMGLFALMESSGSAINFMDRTVVSRQGIEWPEPVDWTPPDV</sequence>
<dbReference type="PROSITE" id="PS51257">
    <property type="entry name" value="PROKAR_LIPOPROTEIN"/>
    <property type="match status" value="1"/>
</dbReference>
<reference evidence="1 2" key="1">
    <citation type="submission" date="2024-03" db="EMBL/GenBank/DDBJ databases">
        <title>Human intestinal bacterial collection.</title>
        <authorList>
            <person name="Pauvert C."/>
            <person name="Hitch T.C.A."/>
            <person name="Clavel T."/>
        </authorList>
    </citation>
    <scope>NUCLEOTIDE SEQUENCE [LARGE SCALE GENOMIC DNA]</scope>
    <source>
        <strain evidence="1 2">CLA-AA-H192</strain>
    </source>
</reference>
<evidence type="ECO:0000313" key="2">
    <source>
        <dbReference type="Proteomes" id="UP001491552"/>
    </source>
</evidence>
<accession>A0ABV1G3R6</accession>